<reference evidence="2" key="1">
    <citation type="journal article" date="2019" name="Int. J. Syst. Evol. Microbiol.">
        <title>The Global Catalogue of Microorganisms (GCM) 10K type strain sequencing project: providing services to taxonomists for standard genome sequencing and annotation.</title>
        <authorList>
            <consortium name="The Broad Institute Genomics Platform"/>
            <consortium name="The Broad Institute Genome Sequencing Center for Infectious Disease"/>
            <person name="Wu L."/>
            <person name="Ma J."/>
        </authorList>
    </citation>
    <scope>NUCLEOTIDE SEQUENCE [LARGE SCALE GENOMIC DNA]</scope>
    <source>
        <strain evidence="2">JCM 17458</strain>
    </source>
</reference>
<dbReference type="RefSeq" id="WP_236864354.1">
    <property type="nucleotide sequence ID" value="NZ_BAABAZ010000004.1"/>
</dbReference>
<keyword evidence="2" id="KW-1185">Reference proteome</keyword>
<sequence>MSAHFYLDIDGVLVTEPTPPIPNDFTARDIRVGDGRFVPVAYSEAVISTLAEVLAAGAPRLTTVSSWEGDAPYLFRAIGLPEVPWLDLSGQPGASIFERKHSAVLEHASDSPPRRIVWIDDHLPKSEEERRELAESLPTEDSLLLSPIARECLTPGHLGLVADFLHSRS</sequence>
<accession>A0ABP8EGT6</accession>
<dbReference type="EMBL" id="BAABAZ010000004">
    <property type="protein sequence ID" value="GAA4283181.1"/>
    <property type="molecule type" value="Genomic_DNA"/>
</dbReference>
<name>A0ABP8EGT6_9MICO</name>
<dbReference type="Proteomes" id="UP001501586">
    <property type="component" value="Unassembled WGS sequence"/>
</dbReference>
<gene>
    <name evidence="1" type="ORF">GCM10022261_07120</name>
</gene>
<proteinExistence type="predicted"/>
<organism evidence="1 2">
    <name type="scientific">Brevibacterium daeguense</name>
    <dbReference type="NCBI Taxonomy" id="909936"/>
    <lineage>
        <taxon>Bacteria</taxon>
        <taxon>Bacillati</taxon>
        <taxon>Actinomycetota</taxon>
        <taxon>Actinomycetes</taxon>
        <taxon>Micrococcales</taxon>
        <taxon>Brevibacteriaceae</taxon>
        <taxon>Brevibacterium</taxon>
    </lineage>
</organism>
<evidence type="ECO:0000313" key="2">
    <source>
        <dbReference type="Proteomes" id="UP001501586"/>
    </source>
</evidence>
<evidence type="ECO:0000313" key="1">
    <source>
        <dbReference type="EMBL" id="GAA4283181.1"/>
    </source>
</evidence>
<comment type="caution">
    <text evidence="1">The sequence shown here is derived from an EMBL/GenBank/DDBJ whole genome shotgun (WGS) entry which is preliminary data.</text>
</comment>
<protein>
    <submittedName>
        <fullName evidence="1">Uncharacterized protein</fullName>
    </submittedName>
</protein>